<feature type="region of interest" description="Disordered" evidence="1">
    <location>
        <begin position="730"/>
        <end position="756"/>
    </location>
</feature>
<feature type="compositionally biased region" description="Polar residues" evidence="1">
    <location>
        <begin position="237"/>
        <end position="246"/>
    </location>
</feature>
<dbReference type="PANTHER" id="PTHR31949:SF3">
    <property type="entry name" value="RUN_FYVE DOMAIN PROTEIN"/>
    <property type="match status" value="1"/>
</dbReference>
<feature type="region of interest" description="Disordered" evidence="1">
    <location>
        <begin position="948"/>
        <end position="1001"/>
    </location>
</feature>
<keyword evidence="2" id="KW-1185">Reference proteome</keyword>
<feature type="region of interest" description="Disordered" evidence="1">
    <location>
        <begin position="1083"/>
        <end position="1114"/>
    </location>
</feature>
<feature type="compositionally biased region" description="Low complexity" evidence="1">
    <location>
        <begin position="736"/>
        <end position="755"/>
    </location>
</feature>
<feature type="compositionally biased region" description="Basic and acidic residues" evidence="1">
    <location>
        <begin position="11"/>
        <end position="20"/>
    </location>
</feature>
<feature type="compositionally biased region" description="Polar residues" evidence="1">
    <location>
        <begin position="184"/>
        <end position="193"/>
    </location>
</feature>
<feature type="compositionally biased region" description="Polar residues" evidence="1">
    <location>
        <begin position="349"/>
        <end position="368"/>
    </location>
</feature>
<feature type="compositionally biased region" description="Polar residues" evidence="1">
    <location>
        <begin position="949"/>
        <end position="961"/>
    </location>
</feature>
<evidence type="ECO:0000313" key="2">
    <source>
        <dbReference type="Proteomes" id="UP000827889"/>
    </source>
</evidence>
<reference evidence="3" key="2">
    <citation type="submission" date="2025-08" db="UniProtKB">
        <authorList>
            <consortium name="RefSeq"/>
        </authorList>
    </citation>
    <scope>IDENTIFICATION</scope>
    <source>
        <tissue evidence="3">Leaf</tissue>
    </source>
</reference>
<sequence>MPPSPALRCSPGREVRAESHKRGRSLEGGLLFREKDDDLALFKEMQTRERDNFLLQSDDDLEDVFSTKLTHFSDFKLGISIPGRGESSDLLNADGEKNDYEWLLTPPDTPLFPSLDDDTPPANVVPRGRPRSQPISISRSSTMEKSYRSSRGSASPSRSSPSPRSGNSAAQSRGRPSSARHASPTPSLQNATPPQRPSTPPSKTSVSAPRSSTPTSRRMSSGFSSTSGSGVRGASPVKTSRGNSASPKIRAWQANIPGFSTEVPPNLRTSLADRPASYVRGSSPASRNSRQSVSPTASRSVASSYGHERDHFSSHSRGSVASSGDDDVDSLQSIQVGSLDRSTLRKVGSSPNRRSLVSSRTKAVSSVSAPKRSLDPALRQTDHRKAPQNMFRPLLSSVPSSTFYIGKAGSMHRPMVSRNSSVTTSSNASSDHGTGTVLAAEGSDQNRDDKTCESGGGIYATVDQEIFEFDKGDTATEDMGSEIYAAHQSLNIPVSDFEVGTVVESGHANAEDSCQDSVIEKVTAASEVDDFRDLVLCSICGCPYDASESVENEENLCSKCRRKEDIFLEADMVVAGDFTLTPIDTPDKHQHLNQVLPVVECESQGVIDVDEPRVLLGEENNRLRESFSKEQSQVHLLGKSSPKHLIAGDNEIFSNERENFAPRVGSSPSHADATNQELQQYTDHKKIDVTEGAGISLLLKRSSSSKGHVIQGRTYTVSAIPRDDLSYARDSSTSMRSSYGRESISGSSSVDFSSSRQTDVRIHRQLSGLKSESEDYKYDIKTQSIGSSFSGFSNHASQGFGLAASMHDFSEDHVGSVDTDAEESILASLEKKHALETTDAVRTSTMSTSNGVDTFESNESSKALNASTTDLSSHAIRMGLEDNTVVSSNVTDTISLENGAVLQGNSRVITEMDASAVAAPGSSAGEGAGLLSSGASALDCSDVPADHSLVSSSEMETMNGQSRSLSESEHKSESKSPETLETEMNASAQEPKTSDHGHGIQEESTVTMEARAGSRGRSLTLEEATDTILFCSSIVHDLAYKAATIAMEKEPAVPLEGSHPAVTILGKSTTETRDPRRGRIVSKRSLKSQKARQRQVETEKNLPSSKTENDENIDESLMRNVGIPNKLDTVKPPKLESKCNCTIM</sequence>
<evidence type="ECO:0000313" key="3">
    <source>
        <dbReference type="RefSeq" id="XP_030527585.1"/>
    </source>
</evidence>
<dbReference type="RefSeq" id="XP_030527585.1">
    <property type="nucleotide sequence ID" value="XM_030671725.2"/>
</dbReference>
<feature type="region of interest" description="Disordered" evidence="1">
    <location>
        <begin position="1"/>
        <end position="24"/>
    </location>
</feature>
<feature type="compositionally biased region" description="Polar residues" evidence="1">
    <location>
        <begin position="283"/>
        <end position="303"/>
    </location>
</feature>
<dbReference type="GeneID" id="115738917"/>
<feature type="compositionally biased region" description="Basic residues" evidence="1">
    <location>
        <begin position="1083"/>
        <end position="1093"/>
    </location>
</feature>
<feature type="compositionally biased region" description="Low complexity" evidence="1">
    <location>
        <begin position="416"/>
        <end position="430"/>
    </location>
</feature>
<dbReference type="PANTHER" id="PTHR31949">
    <property type="entry name" value="GASTRIC MUCIN-LIKE PROTEIN"/>
    <property type="match status" value="1"/>
</dbReference>
<protein>
    <submittedName>
        <fullName evidence="3">Uncharacterized protein LOC115738917</fullName>
    </submittedName>
</protein>
<feature type="region of interest" description="Disordered" evidence="1">
    <location>
        <begin position="415"/>
        <end position="450"/>
    </location>
</feature>
<evidence type="ECO:0000256" key="1">
    <source>
        <dbReference type="SAM" id="MobiDB-lite"/>
    </source>
</evidence>
<feature type="region of interest" description="Disordered" evidence="1">
    <location>
        <begin position="101"/>
        <end position="388"/>
    </location>
</feature>
<organism evidence="2 3">
    <name type="scientific">Rhodamnia argentea</name>
    <dbReference type="NCBI Taxonomy" id="178133"/>
    <lineage>
        <taxon>Eukaryota</taxon>
        <taxon>Viridiplantae</taxon>
        <taxon>Streptophyta</taxon>
        <taxon>Embryophyta</taxon>
        <taxon>Tracheophyta</taxon>
        <taxon>Spermatophyta</taxon>
        <taxon>Magnoliopsida</taxon>
        <taxon>eudicotyledons</taxon>
        <taxon>Gunneridae</taxon>
        <taxon>Pentapetalae</taxon>
        <taxon>rosids</taxon>
        <taxon>malvids</taxon>
        <taxon>Myrtales</taxon>
        <taxon>Myrtaceae</taxon>
        <taxon>Myrtoideae</taxon>
        <taxon>Myrteae</taxon>
        <taxon>Australasian group</taxon>
        <taxon>Rhodamnia</taxon>
    </lineage>
</organism>
<proteinExistence type="predicted"/>
<accession>A0A8B8NYG0</accession>
<feature type="compositionally biased region" description="Polar residues" evidence="1">
    <location>
        <begin position="982"/>
        <end position="991"/>
    </location>
</feature>
<feature type="region of interest" description="Disordered" evidence="1">
    <location>
        <begin position="840"/>
        <end position="866"/>
    </location>
</feature>
<dbReference type="GO" id="GO:0043622">
    <property type="term" value="P:cortical microtubule organization"/>
    <property type="evidence" value="ECO:0007669"/>
    <property type="project" value="TreeGrafter"/>
</dbReference>
<feature type="compositionally biased region" description="Basic and acidic residues" evidence="1">
    <location>
        <begin position="966"/>
        <end position="978"/>
    </location>
</feature>
<dbReference type="Proteomes" id="UP000827889">
    <property type="component" value="Chromosome 1"/>
</dbReference>
<feature type="compositionally biased region" description="Low complexity" evidence="1">
    <location>
        <begin position="204"/>
        <end position="233"/>
    </location>
</feature>
<reference evidence="2" key="1">
    <citation type="submission" date="2025-05" db="UniProtKB">
        <authorList>
            <consortium name="RefSeq"/>
        </authorList>
    </citation>
    <scope>NUCLEOTIDE SEQUENCE [LARGE SCALE GENOMIC DNA]</scope>
</reference>
<dbReference type="KEGG" id="rarg:115738917"/>
<feature type="compositionally biased region" description="Basic and acidic residues" evidence="1">
    <location>
        <begin position="992"/>
        <end position="1001"/>
    </location>
</feature>
<feature type="compositionally biased region" description="Low complexity" evidence="1">
    <location>
        <begin position="149"/>
        <end position="170"/>
    </location>
</feature>
<gene>
    <name evidence="3" type="primary">LOC115738917</name>
</gene>
<feature type="compositionally biased region" description="Low complexity" evidence="1">
    <location>
        <begin position="131"/>
        <end position="141"/>
    </location>
</feature>
<dbReference type="AlphaFoldDB" id="A0A8B8NYG0"/>
<dbReference type="GO" id="GO:0055028">
    <property type="term" value="C:cortical microtubule"/>
    <property type="evidence" value="ECO:0007669"/>
    <property type="project" value="TreeGrafter"/>
</dbReference>
<name>A0A8B8NYG0_9MYRT</name>
<dbReference type="OrthoDB" id="1929779at2759"/>